<dbReference type="GO" id="GO:0005975">
    <property type="term" value="P:carbohydrate metabolic process"/>
    <property type="evidence" value="ECO:0007669"/>
    <property type="project" value="InterPro"/>
</dbReference>
<protein>
    <submittedName>
        <fullName evidence="7">Chitinase</fullName>
    </submittedName>
</protein>
<comment type="caution">
    <text evidence="7">The sequence shown here is derived from an EMBL/GenBank/DDBJ whole genome shotgun (WGS) entry which is preliminary data.</text>
</comment>
<dbReference type="Pfam" id="PF00704">
    <property type="entry name" value="Glyco_hydro_18"/>
    <property type="match status" value="1"/>
</dbReference>
<sequence>MILLSCPIIILLCFIQPIYTSKPRVFGYLPEYRLSDDVDFDGIFSSGVTDLIFFSVEVGYLGIIEQKQRLPSPALLDRARAAADAHGAHLLVSIGGAGRSAGFPEMVAHNGDVRRFIGQMDDMINKYKLDGIDINWEAPQNNAHWKNLKYMLRWARVKFRRKSTPVIITLPYHPGQEDMIKKHKLSKQCDYFLAMSYEHPVGGGPTVARTVVEAWRERGLDTSKLALGIPFYGRNKVTGEPETYAEISKLSNPSEKFVYDSPADVEGRTRYAIDEGLAGVMVWELGQDLPPSDPSCLLSAICRIVLPLQTQVNEEGKSDGGGQEEL</sequence>
<evidence type="ECO:0000256" key="2">
    <source>
        <dbReference type="ARBA" id="ARBA00023295"/>
    </source>
</evidence>
<name>A0A7J6LV05_PERCH</name>
<reference evidence="7 8" key="1">
    <citation type="submission" date="2020-04" db="EMBL/GenBank/DDBJ databases">
        <title>Perkinsus chesapeaki whole genome sequence.</title>
        <authorList>
            <person name="Bogema D.R."/>
        </authorList>
    </citation>
    <scope>NUCLEOTIDE SEQUENCE [LARGE SCALE GENOMIC DNA]</scope>
    <source>
        <strain evidence="7">ATCC PRA-425</strain>
    </source>
</reference>
<keyword evidence="5" id="KW-0732">Signal</keyword>
<dbReference type="InterPro" id="IPR050314">
    <property type="entry name" value="Glycosyl_Hydrlase_18"/>
</dbReference>
<evidence type="ECO:0000313" key="8">
    <source>
        <dbReference type="Proteomes" id="UP000591131"/>
    </source>
</evidence>
<dbReference type="InterPro" id="IPR017853">
    <property type="entry name" value="GH"/>
</dbReference>
<dbReference type="Gene3D" id="3.20.20.80">
    <property type="entry name" value="Glycosidases"/>
    <property type="match status" value="1"/>
</dbReference>
<feature type="domain" description="GH18" evidence="6">
    <location>
        <begin position="23"/>
        <end position="308"/>
    </location>
</feature>
<keyword evidence="1 3" id="KW-0378">Hydrolase</keyword>
<evidence type="ECO:0000256" key="4">
    <source>
        <dbReference type="RuleBase" id="RU004453"/>
    </source>
</evidence>
<dbReference type="InterPro" id="IPR011583">
    <property type="entry name" value="Chitinase_II/V-like_cat"/>
</dbReference>
<dbReference type="PANTHER" id="PTHR11177:SF317">
    <property type="entry name" value="CHITINASE 12-RELATED"/>
    <property type="match status" value="1"/>
</dbReference>
<evidence type="ECO:0000256" key="5">
    <source>
        <dbReference type="SAM" id="SignalP"/>
    </source>
</evidence>
<dbReference type="PROSITE" id="PS51910">
    <property type="entry name" value="GH18_2"/>
    <property type="match status" value="1"/>
</dbReference>
<dbReference type="GO" id="GO:0004568">
    <property type="term" value="F:chitinase activity"/>
    <property type="evidence" value="ECO:0007669"/>
    <property type="project" value="TreeGrafter"/>
</dbReference>
<keyword evidence="8" id="KW-1185">Reference proteome</keyword>
<dbReference type="GO" id="GO:0008061">
    <property type="term" value="F:chitin binding"/>
    <property type="evidence" value="ECO:0007669"/>
    <property type="project" value="InterPro"/>
</dbReference>
<dbReference type="OrthoDB" id="438616at2759"/>
<dbReference type="GO" id="GO:0005576">
    <property type="term" value="C:extracellular region"/>
    <property type="evidence" value="ECO:0007669"/>
    <property type="project" value="TreeGrafter"/>
</dbReference>
<dbReference type="SUPFAM" id="SSF51445">
    <property type="entry name" value="(Trans)glycosidases"/>
    <property type="match status" value="1"/>
</dbReference>
<dbReference type="SMART" id="SM00636">
    <property type="entry name" value="Glyco_18"/>
    <property type="match status" value="1"/>
</dbReference>
<organism evidence="7 8">
    <name type="scientific">Perkinsus chesapeaki</name>
    <name type="common">Clam parasite</name>
    <name type="synonym">Perkinsus andrewsi</name>
    <dbReference type="NCBI Taxonomy" id="330153"/>
    <lineage>
        <taxon>Eukaryota</taxon>
        <taxon>Sar</taxon>
        <taxon>Alveolata</taxon>
        <taxon>Perkinsozoa</taxon>
        <taxon>Perkinsea</taxon>
        <taxon>Perkinsida</taxon>
        <taxon>Perkinsidae</taxon>
        <taxon>Perkinsus</taxon>
    </lineage>
</organism>
<evidence type="ECO:0000259" key="6">
    <source>
        <dbReference type="PROSITE" id="PS51910"/>
    </source>
</evidence>
<feature type="chain" id="PRO_5029613477" evidence="5">
    <location>
        <begin position="21"/>
        <end position="326"/>
    </location>
</feature>
<evidence type="ECO:0000256" key="1">
    <source>
        <dbReference type="ARBA" id="ARBA00022801"/>
    </source>
</evidence>
<dbReference type="InterPro" id="IPR001223">
    <property type="entry name" value="Glyco_hydro18_cat"/>
</dbReference>
<proteinExistence type="inferred from homology"/>
<dbReference type="PANTHER" id="PTHR11177">
    <property type="entry name" value="CHITINASE"/>
    <property type="match status" value="1"/>
</dbReference>
<dbReference type="AlphaFoldDB" id="A0A7J6LV05"/>
<evidence type="ECO:0000313" key="7">
    <source>
        <dbReference type="EMBL" id="KAF4662986.1"/>
    </source>
</evidence>
<dbReference type="PROSITE" id="PS01095">
    <property type="entry name" value="GH18_1"/>
    <property type="match status" value="1"/>
</dbReference>
<keyword evidence="2 3" id="KW-0326">Glycosidase</keyword>
<accession>A0A7J6LV05</accession>
<feature type="signal peptide" evidence="5">
    <location>
        <begin position="1"/>
        <end position="20"/>
    </location>
</feature>
<gene>
    <name evidence="7" type="primary">CHI-1_1</name>
    <name evidence="7" type="ORF">FOL47_005979</name>
</gene>
<comment type="similarity">
    <text evidence="4">Belongs to the glycosyl hydrolase 18 family.</text>
</comment>
<dbReference type="InterPro" id="IPR001579">
    <property type="entry name" value="Glyco_hydro_18_chit_AS"/>
</dbReference>
<dbReference type="GO" id="GO:0006032">
    <property type="term" value="P:chitin catabolic process"/>
    <property type="evidence" value="ECO:0007669"/>
    <property type="project" value="TreeGrafter"/>
</dbReference>
<dbReference type="EMBL" id="JAAPAO010000330">
    <property type="protein sequence ID" value="KAF4662986.1"/>
    <property type="molecule type" value="Genomic_DNA"/>
</dbReference>
<evidence type="ECO:0000256" key="3">
    <source>
        <dbReference type="RuleBase" id="RU000489"/>
    </source>
</evidence>
<dbReference type="Proteomes" id="UP000591131">
    <property type="component" value="Unassembled WGS sequence"/>
</dbReference>